<keyword evidence="3" id="KW-0813">Transport</keyword>
<dbReference type="EMBL" id="CP011013">
    <property type="protein sequence ID" value="AJT50374.1"/>
    <property type="molecule type" value="Genomic_DNA"/>
</dbReference>
<evidence type="ECO:0000256" key="3">
    <source>
        <dbReference type="ARBA" id="ARBA00022448"/>
    </source>
</evidence>
<dbReference type="AlphaFoldDB" id="A0A0D4CJY8"/>
<dbReference type="GO" id="GO:1903785">
    <property type="term" value="P:L-valine transmembrane transport"/>
    <property type="evidence" value="ECO:0007669"/>
    <property type="project" value="TreeGrafter"/>
</dbReference>
<feature type="transmembrane region" description="Helical" evidence="8">
    <location>
        <begin position="197"/>
        <end position="227"/>
    </location>
</feature>
<evidence type="ECO:0000256" key="4">
    <source>
        <dbReference type="ARBA" id="ARBA00022475"/>
    </source>
</evidence>
<organism evidence="9 10">
    <name type="scientific">Limosilactobacillus mucosae LM1</name>
    <dbReference type="NCBI Taxonomy" id="1130798"/>
    <lineage>
        <taxon>Bacteria</taxon>
        <taxon>Bacillati</taxon>
        <taxon>Bacillota</taxon>
        <taxon>Bacilli</taxon>
        <taxon>Lactobacillales</taxon>
        <taxon>Lactobacillaceae</taxon>
        <taxon>Limosilactobacillus</taxon>
    </lineage>
</organism>
<evidence type="ECO:0000256" key="8">
    <source>
        <dbReference type="SAM" id="Phobius"/>
    </source>
</evidence>
<keyword evidence="5 8" id="KW-0812">Transmembrane</keyword>
<evidence type="ECO:0000256" key="6">
    <source>
        <dbReference type="ARBA" id="ARBA00022989"/>
    </source>
</evidence>
<accession>A0A0D4CJY8</accession>
<feature type="transmembrane region" description="Helical" evidence="8">
    <location>
        <begin position="37"/>
        <end position="56"/>
    </location>
</feature>
<comment type="similarity">
    <text evidence="2">Belongs to the AzlC family.</text>
</comment>
<name>A0A0D4CJY8_LIMMU</name>
<protein>
    <submittedName>
        <fullName evidence="9">Branched-chain amino acid ABC transporter permease</fullName>
    </submittedName>
</protein>
<dbReference type="KEGG" id="lmu:LBLM1_04480"/>
<comment type="subcellular location">
    <subcellularLocation>
        <location evidence="1">Cell membrane</location>
        <topology evidence="1">Multi-pass membrane protein</topology>
    </subcellularLocation>
</comment>
<dbReference type="Proteomes" id="UP000003645">
    <property type="component" value="Chromosome"/>
</dbReference>
<dbReference type="InterPro" id="IPR011606">
    <property type="entry name" value="Brnchd-chn_aa_trnsp_permease"/>
</dbReference>
<evidence type="ECO:0000256" key="2">
    <source>
        <dbReference type="ARBA" id="ARBA00010735"/>
    </source>
</evidence>
<feature type="transmembrane region" description="Helical" evidence="8">
    <location>
        <begin position="62"/>
        <end position="86"/>
    </location>
</feature>
<gene>
    <name evidence="9" type="ORF">LBLM1_04480</name>
</gene>
<dbReference type="STRING" id="1130798.LBLM1_04480"/>
<dbReference type="Pfam" id="PF03591">
    <property type="entry name" value="AzlC"/>
    <property type="match status" value="1"/>
</dbReference>
<evidence type="ECO:0000256" key="7">
    <source>
        <dbReference type="ARBA" id="ARBA00023136"/>
    </source>
</evidence>
<feature type="transmembrane region" description="Helical" evidence="8">
    <location>
        <begin position="144"/>
        <end position="161"/>
    </location>
</feature>
<evidence type="ECO:0000256" key="5">
    <source>
        <dbReference type="ARBA" id="ARBA00022692"/>
    </source>
</evidence>
<feature type="transmembrane region" description="Helical" evidence="8">
    <location>
        <begin position="12"/>
        <end position="30"/>
    </location>
</feature>
<evidence type="ECO:0000313" key="9">
    <source>
        <dbReference type="EMBL" id="AJT50374.1"/>
    </source>
</evidence>
<evidence type="ECO:0000313" key="10">
    <source>
        <dbReference type="Proteomes" id="UP000003645"/>
    </source>
</evidence>
<sequence>MQASPPATRQETVRFAFNSSLPIFFGYVILGTGYGLYMHNLGFGFWFPTIMAAVVYGGSVEFILASMLVQSFLPGNVVLITLVVGFRQFFYGLSMLKKYRGAGWRKFFLIYGLTDETFVVNYSLSIPKEYDRYSVYTLISLFDHSYWVLGAFLGGALGSLIGKEIPGMDFVMTALFIALAVDQFQKEKDHLSSTSGVIVTIACLLLFGKTYFLVATLLILVAEYAVIYWRQAKRGDQNDAD</sequence>
<dbReference type="PANTHER" id="PTHR34979:SF1">
    <property type="entry name" value="INNER MEMBRANE PROTEIN YGAZ"/>
    <property type="match status" value="1"/>
</dbReference>
<dbReference type="HOGENOM" id="CLU_065777_4_0_9"/>
<keyword evidence="10" id="KW-1185">Reference proteome</keyword>
<evidence type="ECO:0000256" key="1">
    <source>
        <dbReference type="ARBA" id="ARBA00004651"/>
    </source>
</evidence>
<dbReference type="OrthoDB" id="3181706at2"/>
<dbReference type="GO" id="GO:0005886">
    <property type="term" value="C:plasma membrane"/>
    <property type="evidence" value="ECO:0007669"/>
    <property type="project" value="UniProtKB-SubCell"/>
</dbReference>
<keyword evidence="4" id="KW-1003">Cell membrane</keyword>
<dbReference type="RefSeq" id="WP_006499178.1">
    <property type="nucleotide sequence ID" value="NZ_CP011013.1"/>
</dbReference>
<keyword evidence="7 8" id="KW-0472">Membrane</keyword>
<dbReference type="PANTHER" id="PTHR34979">
    <property type="entry name" value="INNER MEMBRANE PROTEIN YGAZ"/>
    <property type="match status" value="1"/>
</dbReference>
<keyword evidence="6 8" id="KW-1133">Transmembrane helix</keyword>
<proteinExistence type="inferred from homology"/>
<reference evidence="9 10" key="1">
    <citation type="journal article" date="2012" name="J. Bacteriol.">
        <title>Genome sequence of Lactobacillus mucosae LM1, isolated from piglet feces.</title>
        <authorList>
            <person name="Lee J.H."/>
            <person name="Valeriano V.D."/>
            <person name="Shin Y.R."/>
            <person name="Chae J.P."/>
            <person name="Kim G.B."/>
            <person name="Ham J.S."/>
            <person name="Chun J."/>
            <person name="Kang D.K."/>
        </authorList>
    </citation>
    <scope>NUCLEOTIDE SEQUENCE [LARGE SCALE GENOMIC DNA]</scope>
    <source>
        <strain evidence="9 10">LM1</strain>
    </source>
</reference>